<dbReference type="AlphaFoldDB" id="A0A428WJH0"/>
<dbReference type="SUPFAM" id="SSF53474">
    <property type="entry name" value="alpha/beta-Hydrolases"/>
    <property type="match status" value="1"/>
</dbReference>
<name>A0A428WJH0_AMYBA</name>
<dbReference type="EMBL" id="QHHU01000026">
    <property type="protein sequence ID" value="RSM43196.1"/>
    <property type="molecule type" value="Genomic_DNA"/>
</dbReference>
<dbReference type="InterPro" id="IPR008979">
    <property type="entry name" value="Galactose-bd-like_sf"/>
</dbReference>
<evidence type="ECO:0000256" key="1">
    <source>
        <dbReference type="ARBA" id="ARBA00022801"/>
    </source>
</evidence>
<accession>A0A428WJH0</accession>
<dbReference type="InterPro" id="IPR000383">
    <property type="entry name" value="Xaa-Pro-like_dom"/>
</dbReference>
<comment type="caution">
    <text evidence="3">The sequence shown here is derived from an EMBL/GenBank/DDBJ whole genome shotgun (WGS) entry which is preliminary data.</text>
</comment>
<dbReference type="Gene3D" id="3.40.50.1820">
    <property type="entry name" value="alpha/beta hydrolase"/>
    <property type="match status" value="1"/>
</dbReference>
<dbReference type="NCBIfam" id="TIGR00976">
    <property type="entry name" value="CocE_NonD"/>
    <property type="match status" value="1"/>
</dbReference>
<dbReference type="SMART" id="SM00939">
    <property type="entry name" value="PepX_C"/>
    <property type="match status" value="1"/>
</dbReference>
<feature type="domain" description="Xaa-Pro dipeptidyl-peptidase C-terminal" evidence="2">
    <location>
        <begin position="304"/>
        <end position="533"/>
    </location>
</feature>
<gene>
    <name evidence="3" type="ORF">DMA12_19870</name>
</gene>
<dbReference type="SUPFAM" id="SSF49785">
    <property type="entry name" value="Galactose-binding domain-like"/>
    <property type="match status" value="1"/>
</dbReference>
<dbReference type="RefSeq" id="WP_020639955.1">
    <property type="nucleotide sequence ID" value="NZ_QHHU01000026.1"/>
</dbReference>
<organism evidence="3 4">
    <name type="scientific">Amycolatopsis balhimycina DSM 5908</name>
    <dbReference type="NCBI Taxonomy" id="1081091"/>
    <lineage>
        <taxon>Bacteria</taxon>
        <taxon>Bacillati</taxon>
        <taxon>Actinomycetota</taxon>
        <taxon>Actinomycetes</taxon>
        <taxon>Pseudonocardiales</taxon>
        <taxon>Pseudonocardiaceae</taxon>
        <taxon>Amycolatopsis</taxon>
    </lineage>
</organism>
<dbReference type="OrthoDB" id="5240615at2"/>
<dbReference type="InterPro" id="IPR013736">
    <property type="entry name" value="Xaa-Pro_dipept_C"/>
</dbReference>
<evidence type="ECO:0000259" key="2">
    <source>
        <dbReference type="SMART" id="SM00939"/>
    </source>
</evidence>
<dbReference type="Pfam" id="PF08530">
    <property type="entry name" value="PepX_C"/>
    <property type="match status" value="1"/>
</dbReference>
<dbReference type="InterPro" id="IPR005674">
    <property type="entry name" value="CocE/Ser_esterase"/>
</dbReference>
<protein>
    <submittedName>
        <fullName evidence="3">CocE/NonD family hydrolase</fullName>
    </submittedName>
</protein>
<evidence type="ECO:0000313" key="4">
    <source>
        <dbReference type="Proteomes" id="UP000286716"/>
    </source>
</evidence>
<sequence>MNLTSRLTQHLQHLPAPTTRALIVEHDLPVPVRDGVTLLADRWFPRTGGAGLPTALVRSAYGRTGANADQLARPLAERGFQVVIVSSRGTFGSGGVFDPFRCEREDGLDTLDWVVKQDWFGESMILVGGSYLGYTVWSVADRLPPQVKAIVPAVSESGLTLDWLPPSGFTLEIPFLWGTQVAEQERTHATLRNLLGERKKLQAMRTLPLNQADTAVLGTHVDYIQNVLTHDADDPFWAPLDHRERVADITVPASLIGGWYDFFLPGQLRDFRTLQEAGRPARLTIGPWPHFSLALGGLMVREALEFGLAHARDEHPPERAAVRLYVMGENTWRDFGSWPPPGYAPQRFHLHTDGLLSAEAPGESTPDRYRYDPADPTPAAGGARITVTQRAGRVDNTALEARPDVLTYTTAVLEQDVEVIGEISAEIWFRSSLPSADVFVRLCDVDERGRSFNVCDGLTALADADRTHCATVELWPTAHRFKRGHRIRVQVSSGAFPRYNRNPGTGEPRATAHTLRTADQQVFHTPQHPSAIVLPVLQVR</sequence>
<reference evidence="3 4" key="1">
    <citation type="submission" date="2018-05" db="EMBL/GenBank/DDBJ databases">
        <title>Evolution of GPA BGCs.</title>
        <authorList>
            <person name="Waglechner N."/>
            <person name="Wright G.D."/>
        </authorList>
    </citation>
    <scope>NUCLEOTIDE SEQUENCE [LARGE SCALE GENOMIC DNA]</scope>
    <source>
        <strain evidence="3 4">DSM 5908</strain>
    </source>
</reference>
<dbReference type="Proteomes" id="UP000286716">
    <property type="component" value="Unassembled WGS sequence"/>
</dbReference>
<dbReference type="Pfam" id="PF02129">
    <property type="entry name" value="Peptidase_S15"/>
    <property type="match status" value="1"/>
</dbReference>
<proteinExistence type="predicted"/>
<keyword evidence="1 3" id="KW-0378">Hydrolase</keyword>
<dbReference type="Gene3D" id="1.10.3020.10">
    <property type="entry name" value="alpha-amino acid ester hydrolase ( Helical cap domain)"/>
    <property type="match status" value="1"/>
</dbReference>
<evidence type="ECO:0000313" key="3">
    <source>
        <dbReference type="EMBL" id="RSM43196.1"/>
    </source>
</evidence>
<dbReference type="GO" id="GO:0008239">
    <property type="term" value="F:dipeptidyl-peptidase activity"/>
    <property type="evidence" value="ECO:0007669"/>
    <property type="project" value="InterPro"/>
</dbReference>
<keyword evidence="4" id="KW-1185">Reference proteome</keyword>
<dbReference type="InterPro" id="IPR029058">
    <property type="entry name" value="AB_hydrolase_fold"/>
</dbReference>
<dbReference type="Gene3D" id="2.60.120.260">
    <property type="entry name" value="Galactose-binding domain-like"/>
    <property type="match status" value="1"/>
</dbReference>